<sequence>MQENTVQKSANKGTVIASVTTASMFAGILLIPLLLQEVLHYSALAMGLILLPQALAMGLAMGLAMTVGGRIVDRHGAGWILPLGLLTVSCMSIALGFTAGQSSLWALVVQLSFRGLGLGPIHTPAMTVGLNALPFRQVSRAMSMNHVAAQITASVAVVLFSLFFEAKRSVYALLMPVQEAGVLAVQQLFLAMGVMVLFAVPVSLRWMRKKHRGQLDAACACKR</sequence>
<feature type="transmembrane region" description="Helical" evidence="6">
    <location>
        <begin position="117"/>
        <end position="135"/>
    </location>
</feature>
<protein>
    <submittedName>
        <fullName evidence="7">MFS transporter</fullName>
    </submittedName>
</protein>
<dbReference type="OrthoDB" id="9816041at2"/>
<feature type="transmembrane region" description="Helical" evidence="6">
    <location>
        <begin position="184"/>
        <end position="204"/>
    </location>
</feature>
<accession>A0A0U2M227</accession>
<evidence type="ECO:0000256" key="3">
    <source>
        <dbReference type="ARBA" id="ARBA00022692"/>
    </source>
</evidence>
<keyword evidence="4 6" id="KW-1133">Transmembrane helix</keyword>
<organism evidence="7 8">
    <name type="scientific">Paenibacillus naphthalenovorans</name>
    <dbReference type="NCBI Taxonomy" id="162209"/>
    <lineage>
        <taxon>Bacteria</taxon>
        <taxon>Bacillati</taxon>
        <taxon>Bacillota</taxon>
        <taxon>Bacilli</taxon>
        <taxon>Bacillales</taxon>
        <taxon>Paenibacillaceae</taxon>
        <taxon>Paenibacillus</taxon>
    </lineage>
</organism>
<keyword evidence="8" id="KW-1185">Reference proteome</keyword>
<dbReference type="Pfam" id="PF07690">
    <property type="entry name" value="MFS_1"/>
    <property type="match status" value="1"/>
</dbReference>
<name>A0A0U2M227_9BACL</name>
<feature type="transmembrane region" description="Helical" evidence="6">
    <location>
        <begin position="76"/>
        <end position="97"/>
    </location>
</feature>
<dbReference type="GO" id="GO:0022857">
    <property type="term" value="F:transmembrane transporter activity"/>
    <property type="evidence" value="ECO:0007669"/>
    <property type="project" value="InterPro"/>
</dbReference>
<dbReference type="PATRIC" id="fig|162209.4.peg.942"/>
<dbReference type="STRING" id="162209.IJ22_08820"/>
<dbReference type="SUPFAM" id="SSF103473">
    <property type="entry name" value="MFS general substrate transporter"/>
    <property type="match status" value="1"/>
</dbReference>
<feature type="transmembrane region" description="Helical" evidence="6">
    <location>
        <begin position="41"/>
        <end position="64"/>
    </location>
</feature>
<evidence type="ECO:0000256" key="2">
    <source>
        <dbReference type="ARBA" id="ARBA00022448"/>
    </source>
</evidence>
<dbReference type="EMBL" id="CP013652">
    <property type="protein sequence ID" value="ALS21264.1"/>
    <property type="molecule type" value="Genomic_DNA"/>
</dbReference>
<evidence type="ECO:0000256" key="4">
    <source>
        <dbReference type="ARBA" id="ARBA00022989"/>
    </source>
</evidence>
<dbReference type="InterPro" id="IPR011701">
    <property type="entry name" value="MFS"/>
</dbReference>
<keyword evidence="2" id="KW-0813">Transport</keyword>
<feature type="transmembrane region" description="Helical" evidence="6">
    <location>
        <begin position="147"/>
        <end position="164"/>
    </location>
</feature>
<evidence type="ECO:0000256" key="1">
    <source>
        <dbReference type="ARBA" id="ARBA00004651"/>
    </source>
</evidence>
<keyword evidence="3 6" id="KW-0812">Transmembrane</keyword>
<dbReference type="InterPro" id="IPR036259">
    <property type="entry name" value="MFS_trans_sf"/>
</dbReference>
<dbReference type="AlphaFoldDB" id="A0A0U2M227"/>
<proteinExistence type="predicted"/>
<dbReference type="KEGG" id="pnp:IJ22_08820"/>
<dbReference type="GO" id="GO:0005886">
    <property type="term" value="C:plasma membrane"/>
    <property type="evidence" value="ECO:0007669"/>
    <property type="project" value="UniProtKB-SubCell"/>
</dbReference>
<dbReference type="PANTHER" id="PTHR42718:SF9">
    <property type="entry name" value="MAJOR FACILITATOR SUPERFAMILY MULTIDRUG TRANSPORTER MFSC"/>
    <property type="match status" value="1"/>
</dbReference>
<reference evidence="8" key="1">
    <citation type="submission" date="2015-12" db="EMBL/GenBank/DDBJ databases">
        <title>Complete genome sequences of two moderately thermophilic Paenibacillus species.</title>
        <authorList>
            <person name="Butler R.III."/>
            <person name="Wang J."/>
            <person name="Stark B.C."/>
            <person name="Pombert J.-F."/>
        </authorList>
    </citation>
    <scope>NUCLEOTIDE SEQUENCE [LARGE SCALE GENOMIC DNA]</scope>
    <source>
        <strain evidence="8">32O-Y</strain>
    </source>
</reference>
<evidence type="ECO:0000256" key="5">
    <source>
        <dbReference type="ARBA" id="ARBA00023136"/>
    </source>
</evidence>
<dbReference type="RefSeq" id="WP_160327344.1">
    <property type="nucleotide sequence ID" value="NZ_CP013652.1"/>
</dbReference>
<keyword evidence="5 6" id="KW-0472">Membrane</keyword>
<feature type="transmembrane region" description="Helical" evidence="6">
    <location>
        <begin position="12"/>
        <end position="35"/>
    </location>
</feature>
<dbReference type="PANTHER" id="PTHR42718">
    <property type="entry name" value="MAJOR FACILITATOR SUPERFAMILY MULTIDRUG TRANSPORTER MFSC"/>
    <property type="match status" value="1"/>
</dbReference>
<reference evidence="7 8" key="2">
    <citation type="journal article" date="2016" name="Genome Announc.">
        <title>Complete Genome Sequences of Two Interactive Moderate Thermophiles, Paenibacillus napthalenovorans 32O-Y and Paenibacillus sp. 32O-W.</title>
        <authorList>
            <person name="Butler R.R.III."/>
            <person name="Wang J."/>
            <person name="Stark B.C."/>
            <person name="Pombert J.F."/>
        </authorList>
    </citation>
    <scope>NUCLEOTIDE SEQUENCE [LARGE SCALE GENOMIC DNA]</scope>
    <source>
        <strain evidence="7 8">32O-Y</strain>
    </source>
</reference>
<evidence type="ECO:0000256" key="6">
    <source>
        <dbReference type="SAM" id="Phobius"/>
    </source>
</evidence>
<evidence type="ECO:0000313" key="7">
    <source>
        <dbReference type="EMBL" id="ALS21264.1"/>
    </source>
</evidence>
<comment type="subcellular location">
    <subcellularLocation>
        <location evidence="1">Cell membrane</location>
        <topology evidence="1">Multi-pass membrane protein</topology>
    </subcellularLocation>
</comment>
<dbReference type="Gene3D" id="1.20.1250.20">
    <property type="entry name" value="MFS general substrate transporter like domains"/>
    <property type="match status" value="1"/>
</dbReference>
<evidence type="ECO:0000313" key="8">
    <source>
        <dbReference type="Proteomes" id="UP000061660"/>
    </source>
</evidence>
<gene>
    <name evidence="7" type="ORF">IJ22_08820</name>
</gene>
<dbReference type="Proteomes" id="UP000061660">
    <property type="component" value="Chromosome"/>
</dbReference>